<keyword evidence="4 7" id="KW-0812">Transmembrane</keyword>
<dbReference type="RefSeq" id="WP_013496285.1">
    <property type="nucleotide sequence ID" value="NC_014831.1"/>
</dbReference>
<proteinExistence type="inferred from homology"/>
<dbReference type="InterPro" id="IPR035906">
    <property type="entry name" value="MetI-like_sf"/>
</dbReference>
<dbReference type="PANTHER" id="PTHR30193:SF37">
    <property type="entry name" value="INNER MEMBRANE ABC TRANSPORTER PERMEASE PROTEIN YCJO"/>
    <property type="match status" value="1"/>
</dbReference>
<evidence type="ECO:0000256" key="6">
    <source>
        <dbReference type="ARBA" id="ARBA00023136"/>
    </source>
</evidence>
<dbReference type="OrthoDB" id="9788108at2"/>
<dbReference type="PANTHER" id="PTHR30193">
    <property type="entry name" value="ABC TRANSPORTER PERMEASE PROTEIN"/>
    <property type="match status" value="1"/>
</dbReference>
<dbReference type="SUPFAM" id="SSF161098">
    <property type="entry name" value="MetI-like"/>
    <property type="match status" value="1"/>
</dbReference>
<dbReference type="KEGG" id="tmr:Tmar_1887"/>
<keyword evidence="5 7" id="KW-1133">Transmembrane helix</keyword>
<evidence type="ECO:0000256" key="7">
    <source>
        <dbReference type="RuleBase" id="RU363032"/>
    </source>
</evidence>
<comment type="subcellular location">
    <subcellularLocation>
        <location evidence="1 7">Cell membrane</location>
        <topology evidence="1 7">Multi-pass membrane protein</topology>
    </subcellularLocation>
</comment>
<name>E6SIP0_THEM7</name>
<dbReference type="STRING" id="644966.Tmar_1887"/>
<protein>
    <submittedName>
        <fullName evidence="9">Carbohydrate ABC transporter membrane protein 1, CUT1 family</fullName>
    </submittedName>
</protein>
<evidence type="ECO:0000259" key="8">
    <source>
        <dbReference type="PROSITE" id="PS50928"/>
    </source>
</evidence>
<evidence type="ECO:0000256" key="2">
    <source>
        <dbReference type="ARBA" id="ARBA00022448"/>
    </source>
</evidence>
<dbReference type="CDD" id="cd06261">
    <property type="entry name" value="TM_PBP2"/>
    <property type="match status" value="1"/>
</dbReference>
<evidence type="ECO:0000256" key="4">
    <source>
        <dbReference type="ARBA" id="ARBA00022692"/>
    </source>
</evidence>
<dbReference type="InterPro" id="IPR051393">
    <property type="entry name" value="ABC_transporter_permease"/>
</dbReference>
<keyword evidence="2 7" id="KW-0813">Transport</keyword>
<dbReference type="GO" id="GO:0055085">
    <property type="term" value="P:transmembrane transport"/>
    <property type="evidence" value="ECO:0007669"/>
    <property type="project" value="InterPro"/>
</dbReference>
<dbReference type="AlphaFoldDB" id="E6SIP0"/>
<feature type="transmembrane region" description="Helical" evidence="7">
    <location>
        <begin position="103"/>
        <end position="124"/>
    </location>
</feature>
<gene>
    <name evidence="9" type="ordered locus">Tmar_1887</name>
</gene>
<keyword evidence="10" id="KW-1185">Reference proteome</keyword>
<dbReference type="EMBL" id="CP002344">
    <property type="protein sequence ID" value="ADU51984.1"/>
    <property type="molecule type" value="Genomic_DNA"/>
</dbReference>
<feature type="transmembrane region" description="Helical" evidence="7">
    <location>
        <begin position="7"/>
        <end position="27"/>
    </location>
</feature>
<feature type="transmembrane region" description="Helical" evidence="7">
    <location>
        <begin position="261"/>
        <end position="283"/>
    </location>
</feature>
<dbReference type="GO" id="GO:0005886">
    <property type="term" value="C:plasma membrane"/>
    <property type="evidence" value="ECO:0007669"/>
    <property type="project" value="UniProtKB-SubCell"/>
</dbReference>
<dbReference type="InterPro" id="IPR000515">
    <property type="entry name" value="MetI-like"/>
</dbReference>
<sequence>MRRHLTPYLFILPALLPLLVFVFRPLAVTFSLSLFDWNLVSPERDWAGAGNYREILGSGEFWVAVGNTLLYGAGLLLANVAVPVLLAYGIMQVPRRWQAVYRSVLFTPTVISLAVASVIFLWLYNPLIGAFNVGLRALGLDPPAWLSDHRWALWAVVGVTAWKAFGYSFIVYLAGLMAVPGELVEAARVEKAREGQIFRRVVLPLTSATLLYLVVTSLITGVQYSFVPVHMLTGGGPNESSTNLVYLTYQYAFQFFRVGEAAAVAILAFGFYLPLILLQALVLERRVHYES</sequence>
<feature type="transmembrane region" description="Helical" evidence="7">
    <location>
        <begin position="151"/>
        <end position="180"/>
    </location>
</feature>
<comment type="similarity">
    <text evidence="7">Belongs to the binding-protein-dependent transport system permease family.</text>
</comment>
<feature type="transmembrane region" description="Helical" evidence="7">
    <location>
        <begin position="69"/>
        <end position="91"/>
    </location>
</feature>
<evidence type="ECO:0000313" key="9">
    <source>
        <dbReference type="EMBL" id="ADU51984.1"/>
    </source>
</evidence>
<dbReference type="eggNOG" id="COG1175">
    <property type="taxonomic scope" value="Bacteria"/>
</dbReference>
<dbReference type="Gene3D" id="1.10.3720.10">
    <property type="entry name" value="MetI-like"/>
    <property type="match status" value="1"/>
</dbReference>
<dbReference type="Proteomes" id="UP000008915">
    <property type="component" value="Chromosome"/>
</dbReference>
<reference evidence="10" key="2">
    <citation type="journal article" date="2010" name="Stand. Genomic Sci.">
        <title>Complete genome sequence of Thermaerobacter marianensis type strain (7p75aT).</title>
        <authorList>
            <person name="Han C."/>
            <person name="Gu W."/>
            <person name="Zhang X."/>
            <person name="Lapidus A."/>
            <person name="Nolan M."/>
            <person name="Copeland A."/>
            <person name="Lucas S."/>
            <person name="Glavina Del Rio T."/>
            <person name="Tice H."/>
            <person name="Cheng J."/>
            <person name="Tapia R."/>
            <person name="Goodwin L."/>
            <person name="Pitluck S."/>
            <person name="Pagani I."/>
            <person name="Ivanova N."/>
            <person name="Mavromatis K."/>
            <person name="Mikhailova N."/>
            <person name="Pati A."/>
            <person name="Chen A."/>
            <person name="Palaniappan K."/>
            <person name="Land M."/>
            <person name="Hauser L."/>
            <person name="Chang Y."/>
            <person name="Jeffries C."/>
            <person name="Schneider S."/>
            <person name="Rohde M."/>
            <person name="Goker M."/>
            <person name="Pukall R."/>
            <person name="Woyke T."/>
            <person name="Bristow J."/>
            <person name="Eisen J."/>
            <person name="Markowitz V."/>
            <person name="Hugenholtz P."/>
            <person name="Kyrpides N."/>
            <person name="Klenk H."/>
            <person name="Detter J."/>
        </authorList>
    </citation>
    <scope>NUCLEOTIDE SEQUENCE [LARGE SCALE GENOMIC DNA]</scope>
    <source>
        <strain evidence="10">ATCC 700841 / DSM 12885 / JCM 10246 / 7p75a</strain>
    </source>
</reference>
<dbReference type="HOGENOM" id="CLU_016047_0_2_9"/>
<reference evidence="9 10" key="1">
    <citation type="journal article" date="2010" name="Stand. Genomic Sci.">
        <title>Complete genome sequence of Thermaerobacter marianensis type strain (7p75a).</title>
        <authorList>
            <person name="Han C."/>
            <person name="Gu W."/>
            <person name="Zhang X."/>
            <person name="Lapidus A."/>
            <person name="Nolan M."/>
            <person name="Copeland A."/>
            <person name="Lucas S."/>
            <person name="Del Rio T.G."/>
            <person name="Tice H."/>
            <person name="Cheng J.F."/>
            <person name="Tapia R."/>
            <person name="Goodwin L."/>
            <person name="Pitluck S."/>
            <person name="Pagani I."/>
            <person name="Ivanova N."/>
            <person name="Mavromatis K."/>
            <person name="Mikhailova N."/>
            <person name="Pati A."/>
            <person name="Chen A."/>
            <person name="Palaniappan K."/>
            <person name="Land M."/>
            <person name="Hauser L."/>
            <person name="Chang Y.J."/>
            <person name="Jeffries C.D."/>
            <person name="Schneider S."/>
            <person name="Rohde M."/>
            <person name="Goker M."/>
            <person name="Pukall R."/>
            <person name="Woyke T."/>
            <person name="Bristow J."/>
            <person name="Eisen J.A."/>
            <person name="Markowitz V."/>
            <person name="Hugenholtz P."/>
            <person name="Kyrpides N.C."/>
            <person name="Klenk H.P."/>
            <person name="Detter J.C."/>
        </authorList>
    </citation>
    <scope>NUCLEOTIDE SEQUENCE [LARGE SCALE GENOMIC DNA]</scope>
    <source>
        <strain evidence="10">ATCC 700841 / DSM 12885 / JCM 10246 / 7p75a</strain>
    </source>
</reference>
<feature type="domain" description="ABC transmembrane type-1" evidence="8">
    <location>
        <begin position="65"/>
        <end position="277"/>
    </location>
</feature>
<keyword evidence="6 7" id="KW-0472">Membrane</keyword>
<evidence type="ECO:0000256" key="5">
    <source>
        <dbReference type="ARBA" id="ARBA00022989"/>
    </source>
</evidence>
<evidence type="ECO:0000313" key="10">
    <source>
        <dbReference type="Proteomes" id="UP000008915"/>
    </source>
</evidence>
<feature type="transmembrane region" description="Helical" evidence="7">
    <location>
        <begin position="201"/>
        <end position="226"/>
    </location>
</feature>
<keyword evidence="3" id="KW-1003">Cell membrane</keyword>
<organism evidence="9 10">
    <name type="scientific">Thermaerobacter marianensis (strain ATCC 700841 / DSM 12885 / JCM 10246 / 7p75a)</name>
    <dbReference type="NCBI Taxonomy" id="644966"/>
    <lineage>
        <taxon>Bacteria</taxon>
        <taxon>Bacillati</taxon>
        <taxon>Bacillota</taxon>
        <taxon>Clostridia</taxon>
        <taxon>Eubacteriales</taxon>
        <taxon>Clostridiales Family XVII. Incertae Sedis</taxon>
        <taxon>Thermaerobacter</taxon>
    </lineage>
</organism>
<accession>E6SIP0</accession>
<dbReference type="Pfam" id="PF00528">
    <property type="entry name" value="BPD_transp_1"/>
    <property type="match status" value="1"/>
</dbReference>
<evidence type="ECO:0000256" key="3">
    <source>
        <dbReference type="ARBA" id="ARBA00022475"/>
    </source>
</evidence>
<evidence type="ECO:0000256" key="1">
    <source>
        <dbReference type="ARBA" id="ARBA00004651"/>
    </source>
</evidence>
<dbReference type="PROSITE" id="PS50928">
    <property type="entry name" value="ABC_TM1"/>
    <property type="match status" value="1"/>
</dbReference>